<gene>
    <name evidence="2" type="ORF">V1478_006829</name>
</gene>
<organism evidence="2 3">
    <name type="scientific">Vespula squamosa</name>
    <name type="common">Southern yellow jacket</name>
    <name type="synonym">Wasp</name>
    <dbReference type="NCBI Taxonomy" id="30214"/>
    <lineage>
        <taxon>Eukaryota</taxon>
        <taxon>Metazoa</taxon>
        <taxon>Ecdysozoa</taxon>
        <taxon>Arthropoda</taxon>
        <taxon>Hexapoda</taxon>
        <taxon>Insecta</taxon>
        <taxon>Pterygota</taxon>
        <taxon>Neoptera</taxon>
        <taxon>Endopterygota</taxon>
        <taxon>Hymenoptera</taxon>
        <taxon>Apocrita</taxon>
        <taxon>Aculeata</taxon>
        <taxon>Vespoidea</taxon>
        <taxon>Vespidae</taxon>
        <taxon>Vespinae</taxon>
        <taxon>Vespula</taxon>
    </lineage>
</organism>
<dbReference type="EMBL" id="JAUDFV010000133">
    <property type="protein sequence ID" value="KAL2726551.1"/>
    <property type="molecule type" value="Genomic_DNA"/>
</dbReference>
<keyword evidence="3" id="KW-1185">Reference proteome</keyword>
<reference evidence="2 3" key="1">
    <citation type="journal article" date="2024" name="Ann. Entomol. Soc. Am.">
        <title>Genomic analyses of the southern and eastern yellowjacket wasps (Hymenoptera: Vespidae) reveal evolutionary signatures of social life.</title>
        <authorList>
            <person name="Catto M.A."/>
            <person name="Caine P.B."/>
            <person name="Orr S.E."/>
            <person name="Hunt B.G."/>
            <person name="Goodisman M.A.D."/>
        </authorList>
    </citation>
    <scope>NUCLEOTIDE SEQUENCE [LARGE SCALE GENOMIC DNA]</scope>
    <source>
        <strain evidence="2">233</strain>
        <tissue evidence="2">Head and thorax</tissue>
    </source>
</reference>
<keyword evidence="1" id="KW-0472">Membrane</keyword>
<accession>A0ABD2B112</accession>
<keyword evidence="1" id="KW-1133">Transmembrane helix</keyword>
<sequence length="224" mass="24273">MSVVFVESSCKFSSGSADSSDLLSYSINVRNKNLVNKTLGLERKYIPNLLTINIYYSLVEALSLPSDIESSILFLFKPEVSTSVESSFSEFVFDNTSTDSDSFSSSDDDNSAVSDSFSSRFFTTAVTVSFLPPLALVFFFTSITIASFFSTTFFNGFTFVLVSLGVSVFLALVFGFALAINLNGSDSGSIISSVSSALRVFVDLIDLVSFTCSRLTDKGLTTFI</sequence>
<dbReference type="Proteomes" id="UP001607302">
    <property type="component" value="Unassembled WGS sequence"/>
</dbReference>
<feature type="transmembrane region" description="Helical" evidence="1">
    <location>
        <begin position="121"/>
        <end position="150"/>
    </location>
</feature>
<name>A0ABD2B112_VESSQ</name>
<evidence type="ECO:0000313" key="3">
    <source>
        <dbReference type="Proteomes" id="UP001607302"/>
    </source>
</evidence>
<proteinExistence type="predicted"/>
<evidence type="ECO:0000256" key="1">
    <source>
        <dbReference type="SAM" id="Phobius"/>
    </source>
</evidence>
<dbReference type="AlphaFoldDB" id="A0ABD2B112"/>
<feature type="transmembrane region" description="Helical" evidence="1">
    <location>
        <begin position="156"/>
        <end position="180"/>
    </location>
</feature>
<comment type="caution">
    <text evidence="2">The sequence shown here is derived from an EMBL/GenBank/DDBJ whole genome shotgun (WGS) entry which is preliminary data.</text>
</comment>
<keyword evidence="1" id="KW-0812">Transmembrane</keyword>
<evidence type="ECO:0000313" key="2">
    <source>
        <dbReference type="EMBL" id="KAL2726551.1"/>
    </source>
</evidence>
<protein>
    <submittedName>
        <fullName evidence="2">Uncharacterized protein</fullName>
    </submittedName>
</protein>